<keyword evidence="2" id="KW-1185">Reference proteome</keyword>
<dbReference type="KEGG" id="bze:COCCADRAFT_29333"/>
<dbReference type="RefSeq" id="XP_007716080.1">
    <property type="nucleotide sequence ID" value="XM_007717890.1"/>
</dbReference>
<organism evidence="1 2">
    <name type="scientific">Cochliobolus carbonum (strain 26-R-13)</name>
    <name type="common">Maize leaf spot fungus</name>
    <name type="synonym">Bipolaris zeicola</name>
    <dbReference type="NCBI Taxonomy" id="930089"/>
    <lineage>
        <taxon>Eukaryota</taxon>
        <taxon>Fungi</taxon>
        <taxon>Dikarya</taxon>
        <taxon>Ascomycota</taxon>
        <taxon>Pezizomycotina</taxon>
        <taxon>Dothideomycetes</taxon>
        <taxon>Pleosporomycetidae</taxon>
        <taxon>Pleosporales</taxon>
        <taxon>Pleosporineae</taxon>
        <taxon>Pleosporaceae</taxon>
        <taxon>Bipolaris</taxon>
    </lineage>
</organism>
<dbReference type="GeneID" id="19146551"/>
<evidence type="ECO:0000313" key="1">
    <source>
        <dbReference type="EMBL" id="EUC29610.1"/>
    </source>
</evidence>
<sequence>MSSFGCSIKDHFDYVVGTSTGYDVERARQAQDDVIVGQAYFLPVSIGSMLVQDGGIKHNMPAKLATWDIKYLWPDRPDPDFLLSLGTGTMLETLSSPRIQSEQTVSGRNAAVTAVVDYMISSMFYFELDSLPRFDGRRYSCEGFVYCRLDLPRDGLYYLYYQLATTSSHFYIQGNPVRCVKSIPQDYLPFRRRINFTVNKRDEVIGMSIRGITSKPRELSGYPTTLDKLISHQRLEGPFGTIDHSELGLERPLPAIPYKRVRFAHGNELGSRKRARIL</sequence>
<name>W6XWL4_COCC2</name>
<proteinExistence type="predicted"/>
<evidence type="ECO:0000313" key="2">
    <source>
        <dbReference type="Proteomes" id="UP000053841"/>
    </source>
</evidence>
<evidence type="ECO:0008006" key="3">
    <source>
        <dbReference type="Google" id="ProtNLM"/>
    </source>
</evidence>
<accession>W6XWL4</accession>
<reference evidence="1 2" key="1">
    <citation type="journal article" date="2013" name="PLoS Genet.">
        <title>Comparative genome structure, secondary metabolite, and effector coding capacity across Cochliobolus pathogens.</title>
        <authorList>
            <person name="Condon B.J."/>
            <person name="Leng Y."/>
            <person name="Wu D."/>
            <person name="Bushley K.E."/>
            <person name="Ohm R.A."/>
            <person name="Otillar R."/>
            <person name="Martin J."/>
            <person name="Schackwitz W."/>
            <person name="Grimwood J."/>
            <person name="MohdZainudin N."/>
            <person name="Xue C."/>
            <person name="Wang R."/>
            <person name="Manning V.A."/>
            <person name="Dhillon B."/>
            <person name="Tu Z.J."/>
            <person name="Steffenson B.J."/>
            <person name="Salamov A."/>
            <person name="Sun H."/>
            <person name="Lowry S."/>
            <person name="LaButti K."/>
            <person name="Han J."/>
            <person name="Copeland A."/>
            <person name="Lindquist E."/>
            <person name="Barry K."/>
            <person name="Schmutz J."/>
            <person name="Baker S.E."/>
            <person name="Ciuffetti L.M."/>
            <person name="Grigoriev I.V."/>
            <person name="Zhong S."/>
            <person name="Turgeon B.G."/>
        </authorList>
    </citation>
    <scope>NUCLEOTIDE SEQUENCE [LARGE SCALE GENOMIC DNA]</scope>
    <source>
        <strain evidence="1 2">26-R-13</strain>
    </source>
</reference>
<dbReference type="Gene3D" id="3.40.1090.10">
    <property type="entry name" value="Cytosolic phospholipase A2 catalytic domain"/>
    <property type="match status" value="1"/>
</dbReference>
<dbReference type="EMBL" id="KI964738">
    <property type="protein sequence ID" value="EUC29610.1"/>
    <property type="molecule type" value="Genomic_DNA"/>
</dbReference>
<gene>
    <name evidence="1" type="ORF">COCCADRAFT_29333</name>
</gene>
<dbReference type="HOGENOM" id="CLU_1001114_0_0_1"/>
<dbReference type="AlphaFoldDB" id="W6XWL4"/>
<protein>
    <recommendedName>
        <fullName evidence="3">PNPLA domain-containing protein</fullName>
    </recommendedName>
</protein>
<dbReference type="OrthoDB" id="194358at2759"/>
<dbReference type="Proteomes" id="UP000053841">
    <property type="component" value="Unassembled WGS sequence"/>
</dbReference>